<accession>A0A9Q1B917</accession>
<dbReference type="AlphaFoldDB" id="A0A9Q1B917"/>
<organism evidence="2 3">
    <name type="scientific">Phrynocephalus forsythii</name>
    <dbReference type="NCBI Taxonomy" id="171643"/>
    <lineage>
        <taxon>Eukaryota</taxon>
        <taxon>Metazoa</taxon>
        <taxon>Chordata</taxon>
        <taxon>Craniata</taxon>
        <taxon>Vertebrata</taxon>
        <taxon>Euteleostomi</taxon>
        <taxon>Lepidosauria</taxon>
        <taxon>Squamata</taxon>
        <taxon>Bifurcata</taxon>
        <taxon>Unidentata</taxon>
        <taxon>Episquamata</taxon>
        <taxon>Toxicofera</taxon>
        <taxon>Iguania</taxon>
        <taxon>Acrodonta</taxon>
        <taxon>Agamidae</taxon>
        <taxon>Agaminae</taxon>
        <taxon>Phrynocephalus</taxon>
    </lineage>
</organism>
<dbReference type="InterPro" id="IPR054722">
    <property type="entry name" value="PolX-like_BBD"/>
</dbReference>
<protein>
    <recommendedName>
        <fullName evidence="1">Retrovirus-related Pol polyprotein from transposon TNT 1-94-like beta-barrel domain-containing protein</fullName>
    </recommendedName>
</protein>
<sequence length="118" mass="13144">MFSELDTENNPMLSQSDGSLLQALGTGDVPVIFADKDGDIINVTLKHVALIPNAANNLISSKRLMESNHMLFLWNRPGSEIVNLNNGIAYSVVYKDGFHYLMDMSDDSKLVNAERRQM</sequence>
<evidence type="ECO:0000313" key="3">
    <source>
        <dbReference type="Proteomes" id="UP001142489"/>
    </source>
</evidence>
<dbReference type="EMBL" id="JAPFRF010000001">
    <property type="protein sequence ID" value="KAJ7345466.1"/>
    <property type="molecule type" value="Genomic_DNA"/>
</dbReference>
<dbReference type="Proteomes" id="UP001142489">
    <property type="component" value="Unassembled WGS sequence"/>
</dbReference>
<keyword evidence="3" id="KW-1185">Reference proteome</keyword>
<name>A0A9Q1B917_9SAUR</name>
<gene>
    <name evidence="2" type="ORF">JRQ81_001416</name>
</gene>
<reference evidence="2" key="1">
    <citation type="journal article" date="2023" name="DNA Res.">
        <title>Chromosome-level genome assembly of Phrynocephalus forsythii using third-generation DNA sequencing and Hi-C analysis.</title>
        <authorList>
            <person name="Qi Y."/>
            <person name="Zhao W."/>
            <person name="Zhao Y."/>
            <person name="Niu C."/>
            <person name="Cao S."/>
            <person name="Zhang Y."/>
        </authorList>
    </citation>
    <scope>NUCLEOTIDE SEQUENCE</scope>
    <source>
        <tissue evidence="2">Muscle</tissue>
    </source>
</reference>
<evidence type="ECO:0000259" key="1">
    <source>
        <dbReference type="Pfam" id="PF22936"/>
    </source>
</evidence>
<comment type="caution">
    <text evidence="2">The sequence shown here is derived from an EMBL/GenBank/DDBJ whole genome shotgun (WGS) entry which is preliminary data.</text>
</comment>
<dbReference type="Pfam" id="PF22936">
    <property type="entry name" value="Pol_BBD"/>
    <property type="match status" value="1"/>
</dbReference>
<proteinExistence type="predicted"/>
<feature type="domain" description="Retrovirus-related Pol polyprotein from transposon TNT 1-94-like beta-barrel" evidence="1">
    <location>
        <begin position="1"/>
        <end position="67"/>
    </location>
</feature>
<evidence type="ECO:0000313" key="2">
    <source>
        <dbReference type="EMBL" id="KAJ7345466.1"/>
    </source>
</evidence>